<name>A0ABQ5TWX9_9GAMM</name>
<gene>
    <name evidence="1" type="ORF">GCM10007891_19340</name>
</gene>
<dbReference type="Gene3D" id="1.10.10.10">
    <property type="entry name" value="Winged helix-like DNA-binding domain superfamily/Winged helix DNA-binding domain"/>
    <property type="match status" value="1"/>
</dbReference>
<proteinExistence type="predicted"/>
<dbReference type="InterPro" id="IPR036388">
    <property type="entry name" value="WH-like_DNA-bd_sf"/>
</dbReference>
<dbReference type="EMBL" id="BSND01000005">
    <property type="protein sequence ID" value="GLQ00081.1"/>
    <property type="molecule type" value="Genomic_DNA"/>
</dbReference>
<protein>
    <recommendedName>
        <fullName evidence="3">Helix-turn-helix domain-containing protein</fullName>
    </recommendedName>
</protein>
<organism evidence="1 2">
    <name type="scientific">Methylophaga thalassica</name>
    <dbReference type="NCBI Taxonomy" id="40223"/>
    <lineage>
        <taxon>Bacteria</taxon>
        <taxon>Pseudomonadati</taxon>
        <taxon>Pseudomonadota</taxon>
        <taxon>Gammaproteobacteria</taxon>
        <taxon>Thiotrichales</taxon>
        <taxon>Piscirickettsiaceae</taxon>
        <taxon>Methylophaga</taxon>
    </lineage>
</organism>
<accession>A0ABQ5TWX9</accession>
<reference evidence="1" key="1">
    <citation type="journal article" date="2014" name="Int. J. Syst. Evol. Microbiol.">
        <title>Complete genome of a new Firmicutes species belonging to the dominant human colonic microbiota ('Ruminococcus bicirculans') reveals two chromosomes and a selective capacity to utilize plant glucans.</title>
        <authorList>
            <consortium name="NISC Comparative Sequencing Program"/>
            <person name="Wegmann U."/>
            <person name="Louis P."/>
            <person name="Goesmann A."/>
            <person name="Henrissat B."/>
            <person name="Duncan S.H."/>
            <person name="Flint H.J."/>
        </authorList>
    </citation>
    <scope>NUCLEOTIDE SEQUENCE</scope>
    <source>
        <strain evidence="1">NBRC 102424</strain>
    </source>
</reference>
<evidence type="ECO:0008006" key="3">
    <source>
        <dbReference type="Google" id="ProtNLM"/>
    </source>
</evidence>
<dbReference type="RefSeq" id="WP_284723199.1">
    <property type="nucleotide sequence ID" value="NZ_BSND01000005.1"/>
</dbReference>
<sequence>MKPTNDLNWFRVIRATLTTMASALRQKKINTTDIYLYLLIKSYANYKTGEVEIAAPRLSEMAGLSTATIKRSISNLVKNEYLRNKSRNGQVNQYHLVEHVPLVVDGEPKLAKWEYAPATETKVRDEIKKYLAGGELSSDVSVSIENMTINFYNNVVNINISHDVDLTKEEMDSILSALQNPKTPPNFRKKLTELYPQLKNEPGQI</sequence>
<comment type="caution">
    <text evidence="1">The sequence shown here is derived from an EMBL/GenBank/DDBJ whole genome shotgun (WGS) entry which is preliminary data.</text>
</comment>
<evidence type="ECO:0000313" key="2">
    <source>
        <dbReference type="Proteomes" id="UP001161423"/>
    </source>
</evidence>
<evidence type="ECO:0000313" key="1">
    <source>
        <dbReference type="EMBL" id="GLQ00081.1"/>
    </source>
</evidence>
<keyword evidence="2" id="KW-1185">Reference proteome</keyword>
<dbReference type="Proteomes" id="UP001161423">
    <property type="component" value="Unassembled WGS sequence"/>
</dbReference>
<reference evidence="1" key="2">
    <citation type="submission" date="2023-01" db="EMBL/GenBank/DDBJ databases">
        <title>Draft genome sequence of Methylophaga thalassica strain NBRC 102424.</title>
        <authorList>
            <person name="Sun Q."/>
            <person name="Mori K."/>
        </authorList>
    </citation>
    <scope>NUCLEOTIDE SEQUENCE</scope>
    <source>
        <strain evidence="1">NBRC 102424</strain>
    </source>
</reference>